<gene>
    <name evidence="5" type="ORF">PHET_03789</name>
</gene>
<dbReference type="GO" id="GO:0001940">
    <property type="term" value="C:male pronucleus"/>
    <property type="evidence" value="ECO:0007669"/>
    <property type="project" value="TreeGrafter"/>
</dbReference>
<keyword evidence="4" id="KW-0539">Nucleus</keyword>
<dbReference type="GO" id="GO:0005737">
    <property type="term" value="C:cytoplasm"/>
    <property type="evidence" value="ECO:0007669"/>
    <property type="project" value="UniProtKB-SubCell"/>
</dbReference>
<dbReference type="EMBL" id="LUCH01001538">
    <property type="protein sequence ID" value="KAF5402903.1"/>
    <property type="molecule type" value="Genomic_DNA"/>
</dbReference>
<proteinExistence type="predicted"/>
<dbReference type="GO" id="GO:0001939">
    <property type="term" value="C:female pronucleus"/>
    <property type="evidence" value="ECO:0007669"/>
    <property type="project" value="TreeGrafter"/>
</dbReference>
<protein>
    <recommendedName>
        <fullName evidence="7">Protein STPG4</fullName>
    </recommendedName>
</protein>
<dbReference type="GO" id="GO:0003682">
    <property type="term" value="F:chromatin binding"/>
    <property type="evidence" value="ECO:0007669"/>
    <property type="project" value="TreeGrafter"/>
</dbReference>
<evidence type="ECO:0008006" key="7">
    <source>
        <dbReference type="Google" id="ProtNLM"/>
    </source>
</evidence>
<sequence>MSCSPPSTRYSPKWDVLENMKYHPVKQTYGFNNVGRRMDLSVLSSQGIWLLPGAYDLQAAEERRNRCRYTYSFKNTPRKFEDMLFGLTDKTLNLAPGQYNACSLVISGKKAVHHAAFKSLSARGFHSGNQSKGPAPNTYEVPTTLSKRAVSAPFSSTVPRFRKIRSLTPGPGAYEKPYGVPKLGDLHRMGGHFGLYFSGRD</sequence>
<dbReference type="Proteomes" id="UP000748531">
    <property type="component" value="Unassembled WGS sequence"/>
</dbReference>
<evidence type="ECO:0000313" key="6">
    <source>
        <dbReference type="Proteomes" id="UP000748531"/>
    </source>
</evidence>
<evidence type="ECO:0000256" key="3">
    <source>
        <dbReference type="ARBA" id="ARBA00022490"/>
    </source>
</evidence>
<organism evidence="5 6">
    <name type="scientific">Paragonimus heterotremus</name>
    <dbReference type="NCBI Taxonomy" id="100268"/>
    <lineage>
        <taxon>Eukaryota</taxon>
        <taxon>Metazoa</taxon>
        <taxon>Spiralia</taxon>
        <taxon>Lophotrochozoa</taxon>
        <taxon>Platyhelminthes</taxon>
        <taxon>Trematoda</taxon>
        <taxon>Digenea</taxon>
        <taxon>Plagiorchiida</taxon>
        <taxon>Troglotremata</taxon>
        <taxon>Troglotrematidae</taxon>
        <taxon>Paragonimus</taxon>
    </lineage>
</organism>
<dbReference type="InterPro" id="IPR010736">
    <property type="entry name" value="SHIPPO-rpt"/>
</dbReference>
<evidence type="ECO:0000256" key="4">
    <source>
        <dbReference type="ARBA" id="ARBA00023242"/>
    </source>
</evidence>
<dbReference type="Pfam" id="PF07004">
    <property type="entry name" value="SHIPPO-rpt"/>
    <property type="match status" value="2"/>
</dbReference>
<evidence type="ECO:0000313" key="5">
    <source>
        <dbReference type="EMBL" id="KAF5402903.1"/>
    </source>
</evidence>
<dbReference type="OrthoDB" id="6228811at2759"/>
<dbReference type="AlphaFoldDB" id="A0A8J4SNY4"/>
<dbReference type="GO" id="GO:0042393">
    <property type="term" value="F:histone binding"/>
    <property type="evidence" value="ECO:0007669"/>
    <property type="project" value="TreeGrafter"/>
</dbReference>
<comment type="subcellular location">
    <subcellularLocation>
        <location evidence="2">Cytoplasm</location>
    </subcellularLocation>
    <subcellularLocation>
        <location evidence="1">Nucleus</location>
    </subcellularLocation>
</comment>
<dbReference type="GO" id="GO:0044727">
    <property type="term" value="P:epigenetic programing of male pronucleus"/>
    <property type="evidence" value="ECO:0007669"/>
    <property type="project" value="TreeGrafter"/>
</dbReference>
<dbReference type="PANTHER" id="PTHR35678">
    <property type="entry name" value="PROTEIN STPG4"/>
    <property type="match status" value="1"/>
</dbReference>
<keyword evidence="6" id="KW-1185">Reference proteome</keyword>
<dbReference type="PANTHER" id="PTHR35678:SF1">
    <property type="entry name" value="PROTEIN STPG4"/>
    <property type="match status" value="1"/>
</dbReference>
<reference evidence="5" key="1">
    <citation type="submission" date="2019-05" db="EMBL/GenBank/DDBJ databases">
        <title>Annotation for the trematode Paragonimus heterotremus.</title>
        <authorList>
            <person name="Choi Y.-J."/>
        </authorList>
    </citation>
    <scope>NUCLEOTIDE SEQUENCE</scope>
    <source>
        <strain evidence="5">LC</strain>
    </source>
</reference>
<keyword evidence="3" id="KW-0963">Cytoplasm</keyword>
<comment type="caution">
    <text evidence="5">The sequence shown here is derived from an EMBL/GenBank/DDBJ whole genome shotgun (WGS) entry which is preliminary data.</text>
</comment>
<name>A0A8J4SNY4_9TREM</name>
<dbReference type="GO" id="GO:0042585">
    <property type="term" value="C:germinal vesicle"/>
    <property type="evidence" value="ECO:0007669"/>
    <property type="project" value="TreeGrafter"/>
</dbReference>
<accession>A0A8J4SNY4</accession>
<evidence type="ECO:0000256" key="2">
    <source>
        <dbReference type="ARBA" id="ARBA00004496"/>
    </source>
</evidence>
<evidence type="ECO:0000256" key="1">
    <source>
        <dbReference type="ARBA" id="ARBA00004123"/>
    </source>
</evidence>